<dbReference type="PANTHER" id="PTHR10357">
    <property type="entry name" value="ALPHA-AMYLASE FAMILY MEMBER"/>
    <property type="match status" value="1"/>
</dbReference>
<dbReference type="Pfam" id="PF00128">
    <property type="entry name" value="Alpha-amylase"/>
    <property type="match status" value="1"/>
</dbReference>
<protein>
    <submittedName>
        <fullName evidence="2">Malto-oligosyltrehalose synthase</fullName>
    </submittedName>
</protein>
<feature type="domain" description="Glycosyl hydrolase family 13 catalytic" evidence="1">
    <location>
        <begin position="22"/>
        <end position="707"/>
    </location>
</feature>
<dbReference type="SMART" id="SM00642">
    <property type="entry name" value="Aamy"/>
    <property type="match status" value="1"/>
</dbReference>
<dbReference type="InterPro" id="IPR017853">
    <property type="entry name" value="GH"/>
</dbReference>
<evidence type="ECO:0000313" key="2">
    <source>
        <dbReference type="EMBL" id="GAA4396853.1"/>
    </source>
</evidence>
<keyword evidence="3" id="KW-1185">Reference proteome</keyword>
<dbReference type="NCBIfam" id="TIGR02401">
    <property type="entry name" value="trehalose_TreY"/>
    <property type="match status" value="1"/>
</dbReference>
<reference evidence="3" key="1">
    <citation type="journal article" date="2019" name="Int. J. Syst. Evol. Microbiol.">
        <title>The Global Catalogue of Microorganisms (GCM) 10K type strain sequencing project: providing services to taxonomists for standard genome sequencing and annotation.</title>
        <authorList>
            <consortium name="The Broad Institute Genomics Platform"/>
            <consortium name="The Broad Institute Genome Sequencing Center for Infectious Disease"/>
            <person name="Wu L."/>
            <person name="Ma J."/>
        </authorList>
    </citation>
    <scope>NUCLEOTIDE SEQUENCE [LARGE SCALE GENOMIC DNA]</scope>
    <source>
        <strain evidence="3">JCM 17738</strain>
    </source>
</reference>
<sequence length="827" mass="89302">MIGVSEASTASAHRPNPARVVPTSTYRLQIHEGFTYDDAAGHTEYLSSLGVSHVYLSPVLQAAPGSMHGYDVLDHTRISEAAGGRGGFERLVTACRAAGLGIIVDVVPNHMAVPQPAHLNAPFWSLLREGRRSPYAGWFDVDWVAEDDRLLMPVLGGTLQQALEAGELVLAADGGPTASDPVLRYYDAEFPVAPGTEGLPLAELVDAQAYRLSSWREAGEALNYRRFFDVTSLVAVRVEDPVVFMATHALLLALHGHGAVDGFRIDHPDGLADPGGYLDRLADATGDSWVVVEKILEGDEQLPDSWRCAGTTGYDALLRVQQVLTPSAGAAVLDRLWAQAAPERGSLDDVVAEAKRLVVDDVQAAEVDRLMRLVRRILPDLDQASARRALEALLVAMDRYRAYVVPGRAVDPEQAAVIEAAAGRARAHLAPTDEPALGVIVDLVLDRDLRDAALDTGPLADDFRVRFQQTCGPVMAKGIEDTAYYRWFRLAGANEVGGHPDHLSISAEEFHTWCGRLVASWPTSMTTLTTHDTKRSEDVRARLMSLAEDGEGWATWVAGARELGDAHRPALVDAPTEYLLWQTLVGAWPITGSRLEGYLLKAVREAKVHTAWVDGDTDYEDAVTSYARDLTHDPLVQSHLDAWTVAHEPSVRGNVLAQKLIQLTMPGVPDVYQGCETVTLSLVDPDNRRPVDWTDRGERLARVVAAEPALDLDDEKMRVTARALRVRREDPAAFVGEGTTYTGLPCSSPHALAFARGDADGLRVVTVATVAARTLAAGGGFGDAVVELPPGSWRDVLADGDDVITGGSVSLATLLAHRPVALLVRHS</sequence>
<dbReference type="Proteomes" id="UP001500390">
    <property type="component" value="Unassembled WGS sequence"/>
</dbReference>
<dbReference type="InterPro" id="IPR012767">
    <property type="entry name" value="Trehalose_TreY"/>
</dbReference>
<dbReference type="SUPFAM" id="SSF51445">
    <property type="entry name" value="(Trans)glycosidases"/>
    <property type="match status" value="1"/>
</dbReference>
<dbReference type="InterPro" id="IPR006047">
    <property type="entry name" value="GH13_cat_dom"/>
</dbReference>
<name>A0ABP8JW23_9MICO</name>
<evidence type="ECO:0000313" key="3">
    <source>
        <dbReference type="Proteomes" id="UP001500390"/>
    </source>
</evidence>
<dbReference type="EMBL" id="BAABFX010000027">
    <property type="protein sequence ID" value="GAA4396853.1"/>
    <property type="molecule type" value="Genomic_DNA"/>
</dbReference>
<gene>
    <name evidence="2" type="primary">treY</name>
    <name evidence="2" type="ORF">GCM10023153_20210</name>
</gene>
<comment type="caution">
    <text evidence="2">The sequence shown here is derived from an EMBL/GenBank/DDBJ whole genome shotgun (WGS) entry which is preliminary data.</text>
</comment>
<dbReference type="Gene3D" id="3.20.20.80">
    <property type="entry name" value="Glycosidases"/>
    <property type="match status" value="4"/>
</dbReference>
<dbReference type="CDD" id="cd11336">
    <property type="entry name" value="AmyAc_MTSase"/>
    <property type="match status" value="1"/>
</dbReference>
<dbReference type="PANTHER" id="PTHR10357:SF216">
    <property type="entry name" value="MALTOOLIGOSYL TREHALOSE SYNTHASE-RELATED"/>
    <property type="match status" value="1"/>
</dbReference>
<evidence type="ECO:0000259" key="1">
    <source>
        <dbReference type="SMART" id="SM00642"/>
    </source>
</evidence>
<accession>A0ABP8JW23</accession>
<proteinExistence type="predicted"/>
<organism evidence="2 3">
    <name type="scientific">Ornithinibacter aureus</name>
    <dbReference type="NCBI Taxonomy" id="622664"/>
    <lineage>
        <taxon>Bacteria</taxon>
        <taxon>Bacillati</taxon>
        <taxon>Actinomycetota</taxon>
        <taxon>Actinomycetes</taxon>
        <taxon>Micrococcales</taxon>
        <taxon>Intrasporangiaceae</taxon>
        <taxon>Ornithinibacter</taxon>
    </lineage>
</organism>